<dbReference type="Gene3D" id="1.10.600.10">
    <property type="entry name" value="Farnesyl Diphosphate Synthase"/>
    <property type="match status" value="1"/>
</dbReference>
<keyword evidence="5" id="KW-0460">Magnesium</keyword>
<comment type="cofactor">
    <cofactor evidence="1">
        <name>Mg(2+)</name>
        <dbReference type="ChEBI" id="CHEBI:18420"/>
    </cofactor>
</comment>
<protein>
    <submittedName>
        <fullName evidence="7">Polyprenyl synthetase family protein</fullName>
    </submittedName>
</protein>
<keyword evidence="8" id="KW-1185">Reference proteome</keyword>
<evidence type="ECO:0000256" key="1">
    <source>
        <dbReference type="ARBA" id="ARBA00001946"/>
    </source>
</evidence>
<keyword evidence="4" id="KW-0479">Metal-binding</keyword>
<dbReference type="InterPro" id="IPR000092">
    <property type="entry name" value="Polyprenyl_synt"/>
</dbReference>
<dbReference type="RefSeq" id="WP_268041045.1">
    <property type="nucleotide sequence ID" value="NZ_JAPQER010000003.1"/>
</dbReference>
<evidence type="ECO:0000256" key="2">
    <source>
        <dbReference type="ARBA" id="ARBA00006706"/>
    </source>
</evidence>
<dbReference type="InterPro" id="IPR008949">
    <property type="entry name" value="Isoprenoid_synthase_dom_sf"/>
</dbReference>
<evidence type="ECO:0000256" key="4">
    <source>
        <dbReference type="ARBA" id="ARBA00022723"/>
    </source>
</evidence>
<evidence type="ECO:0000256" key="6">
    <source>
        <dbReference type="RuleBase" id="RU004466"/>
    </source>
</evidence>
<organism evidence="7 8">
    <name type="scientific">Clostridium aestuarii</name>
    <dbReference type="NCBI Taxonomy" id="338193"/>
    <lineage>
        <taxon>Bacteria</taxon>
        <taxon>Bacillati</taxon>
        <taxon>Bacillota</taxon>
        <taxon>Clostridia</taxon>
        <taxon>Eubacteriales</taxon>
        <taxon>Clostridiaceae</taxon>
        <taxon>Clostridium</taxon>
    </lineage>
</organism>
<dbReference type="EMBL" id="JAPQER010000003">
    <property type="protein sequence ID" value="MCY6484741.1"/>
    <property type="molecule type" value="Genomic_DNA"/>
</dbReference>
<evidence type="ECO:0000313" key="7">
    <source>
        <dbReference type="EMBL" id="MCY6484741.1"/>
    </source>
</evidence>
<reference evidence="7" key="1">
    <citation type="submission" date="2022-12" db="EMBL/GenBank/DDBJ databases">
        <authorList>
            <person name="Wang J."/>
        </authorList>
    </citation>
    <scope>NUCLEOTIDE SEQUENCE</scope>
    <source>
        <strain evidence="7">HY-45-18</strain>
    </source>
</reference>
<name>A0ABT4D0H9_9CLOT</name>
<evidence type="ECO:0000256" key="3">
    <source>
        <dbReference type="ARBA" id="ARBA00022679"/>
    </source>
</evidence>
<keyword evidence="3 6" id="KW-0808">Transferase</keyword>
<dbReference type="SFLD" id="SFLDS00005">
    <property type="entry name" value="Isoprenoid_Synthase_Type_I"/>
    <property type="match status" value="1"/>
</dbReference>
<proteinExistence type="inferred from homology"/>
<dbReference type="InterPro" id="IPR033749">
    <property type="entry name" value="Polyprenyl_synt_CS"/>
</dbReference>
<accession>A0ABT4D0H9</accession>
<dbReference type="PANTHER" id="PTHR12001:SF69">
    <property type="entry name" value="ALL TRANS-POLYPRENYL-DIPHOSPHATE SYNTHASE PDSS1"/>
    <property type="match status" value="1"/>
</dbReference>
<evidence type="ECO:0000313" key="8">
    <source>
        <dbReference type="Proteomes" id="UP001078443"/>
    </source>
</evidence>
<comment type="caution">
    <text evidence="7">The sequence shown here is derived from an EMBL/GenBank/DDBJ whole genome shotgun (WGS) entry which is preliminary data.</text>
</comment>
<comment type="similarity">
    <text evidence="2 6">Belongs to the FPP/GGPP synthase family.</text>
</comment>
<dbReference type="CDD" id="cd00685">
    <property type="entry name" value="Trans_IPPS_HT"/>
    <property type="match status" value="1"/>
</dbReference>
<sequence>MSKVWDKYPQVSKELESVKNIIKENIKTSEKYFQDSVIPLVDNGGKMLRAAFLLLSAKFGKYDKKKMHNLAAIIEILHLATLIHDDIIDNSKLRRGCESIQSKYGKEYAVYAGDILFCQCFSMLSQDDYTMDNMRSISKAVKKICMGEIKQNYFRYTRKVDLKKYIRIVSGKTAALFVLSFSIGAKEAECDENTVKLLGRIGYNIGMAFQVVDDLLDYDGETKKLGKSAQSDLKQGYYTLPIILALQEDKSGELSNILDNSNFNEDEVKSIVDLVKKYNGLEKARKIAERYTQRAFNGIEQLQDCESKDILKQIVKKLINRCY</sequence>
<gene>
    <name evidence="7" type="ORF">OW763_10350</name>
</gene>
<dbReference type="SUPFAM" id="SSF48576">
    <property type="entry name" value="Terpenoid synthases"/>
    <property type="match status" value="1"/>
</dbReference>
<dbReference type="PANTHER" id="PTHR12001">
    <property type="entry name" value="GERANYLGERANYL PYROPHOSPHATE SYNTHASE"/>
    <property type="match status" value="1"/>
</dbReference>
<dbReference type="PROSITE" id="PS00723">
    <property type="entry name" value="POLYPRENYL_SYNTHASE_1"/>
    <property type="match status" value="1"/>
</dbReference>
<evidence type="ECO:0000256" key="5">
    <source>
        <dbReference type="ARBA" id="ARBA00022842"/>
    </source>
</evidence>
<dbReference type="Proteomes" id="UP001078443">
    <property type="component" value="Unassembled WGS sequence"/>
</dbReference>
<dbReference type="Pfam" id="PF00348">
    <property type="entry name" value="polyprenyl_synt"/>
    <property type="match status" value="1"/>
</dbReference>
<dbReference type="PROSITE" id="PS00444">
    <property type="entry name" value="POLYPRENYL_SYNTHASE_2"/>
    <property type="match status" value="1"/>
</dbReference>